<keyword evidence="3" id="KW-1185">Reference proteome</keyword>
<organism evidence="2 3">
    <name type="scientific">Paenibacillus ginsengarvi</name>
    <dbReference type="NCBI Taxonomy" id="400777"/>
    <lineage>
        <taxon>Bacteria</taxon>
        <taxon>Bacillati</taxon>
        <taxon>Bacillota</taxon>
        <taxon>Bacilli</taxon>
        <taxon>Bacillales</taxon>
        <taxon>Paenibacillaceae</taxon>
        <taxon>Paenibacillus</taxon>
    </lineage>
</organism>
<gene>
    <name evidence="2" type="ORF">D7M11_09385</name>
</gene>
<evidence type="ECO:0000313" key="2">
    <source>
        <dbReference type="EMBL" id="RKN85288.1"/>
    </source>
</evidence>
<name>A0A3B0CKP6_9BACL</name>
<dbReference type="AlphaFoldDB" id="A0A3B0CKP6"/>
<evidence type="ECO:0000259" key="1">
    <source>
        <dbReference type="Pfam" id="PF13524"/>
    </source>
</evidence>
<evidence type="ECO:0000313" key="3">
    <source>
        <dbReference type="Proteomes" id="UP000282311"/>
    </source>
</evidence>
<comment type="caution">
    <text evidence="2">The sequence shown here is derived from an EMBL/GenBank/DDBJ whole genome shotgun (WGS) entry which is preliminary data.</text>
</comment>
<dbReference type="InterPro" id="IPR055259">
    <property type="entry name" value="YkvP/CgeB_Glyco_trans-like"/>
</dbReference>
<protein>
    <submittedName>
        <fullName evidence="2">Spore maturation protein cgeB</fullName>
    </submittedName>
</protein>
<dbReference type="OrthoDB" id="110463at2"/>
<dbReference type="Pfam" id="PF13524">
    <property type="entry name" value="Glyco_trans_1_2"/>
    <property type="match status" value="1"/>
</dbReference>
<sequence length="371" mass="41965">MNRGGRAAPERKARTGPRGWGEGYRAGWLEGQRIGACGIISRLTGFEAPVMDVRVFYVRTGLWSYEPLDTGIIDALHLLVREVHVLVPTDDAVALAKRHRPDLVLSLNSVECFGLGQVDALREMGILTAAWFTDDPYYFDVTKHIAPRYDYVFTLEESCVPLYRELGCPYAFHLPLGANTALYAPKRRDAAPGPDIVFIGSAFRGRIEFFDRIASYLRGKSVFIAGYWWERMSSYSFLKGKIRSDYWAPPHETAALYNKAKIVINLHRAIDDETNRNTGLVPAFSVNPRSFEIGACAAFQLTDMRQGTSSFFTPGQEIATYGSPEELIGKAEHYLRHEEERSAIALQGYRRAMAEHTYPRRVRQLLERVFP</sequence>
<dbReference type="Proteomes" id="UP000282311">
    <property type="component" value="Unassembled WGS sequence"/>
</dbReference>
<accession>A0A3B0CKP6</accession>
<feature type="domain" description="Spore protein YkvP/CgeB glycosyl transferase-like" evidence="1">
    <location>
        <begin position="210"/>
        <end position="367"/>
    </location>
</feature>
<reference evidence="2 3" key="1">
    <citation type="journal article" date="2007" name="Int. J. Syst. Evol. Microbiol.">
        <title>Paenibacillus ginsengarvi sp. nov., isolated from soil from ginseng cultivation.</title>
        <authorList>
            <person name="Yoon M.H."/>
            <person name="Ten L.N."/>
            <person name="Im W.T."/>
        </authorList>
    </citation>
    <scope>NUCLEOTIDE SEQUENCE [LARGE SCALE GENOMIC DNA]</scope>
    <source>
        <strain evidence="2 3">KCTC 13059</strain>
    </source>
</reference>
<dbReference type="EMBL" id="RBAH01000005">
    <property type="protein sequence ID" value="RKN85288.1"/>
    <property type="molecule type" value="Genomic_DNA"/>
</dbReference>
<dbReference type="RefSeq" id="WP_120746940.1">
    <property type="nucleotide sequence ID" value="NZ_RBAH01000005.1"/>
</dbReference>
<dbReference type="SUPFAM" id="SSF53756">
    <property type="entry name" value="UDP-Glycosyltransferase/glycogen phosphorylase"/>
    <property type="match status" value="1"/>
</dbReference>
<proteinExistence type="predicted"/>